<sequence length="404" mass="42657">MRAKALLMSALALASGNACAYVIKVPWALPQHEVQLQFSGNAPGGEAWMAGAIHTVKLWQQISGFSWRPVTGNASGCGYGDTISVLRFARSHCSDNFGFFQVSVVQTTTESVNGGPYRLIDADGFLNIGPGADGYFVAQRWPQMSRTVNGGIAGSAPSGGTYAAAFAQAAAAWNTATDFTLTVNGTVSNPCPDNNISAIAFSATVCGEAWGSNVLGVTLSTRSSINGGPMLLVDSDILFNSNYSWDIYDSALNGTTMDFRRVALHELGHLIALGHSTVPEAIMLPSVSNATSLHCDDRRGIAAAYGQNPDSVCAAPVPPAQWHDWQLYPGPLRNGGPEFRRVVGSALGLMMGLGQTTDPATLLYPQISDVEHPTCDDQAGVRAAYGLSGSCANVADVIFRERFQ</sequence>
<evidence type="ECO:0000256" key="4">
    <source>
        <dbReference type="ARBA" id="ARBA00022833"/>
    </source>
</evidence>
<dbReference type="Pfam" id="PF00413">
    <property type="entry name" value="Peptidase_M10"/>
    <property type="match status" value="1"/>
</dbReference>
<dbReference type="InterPro" id="IPR006026">
    <property type="entry name" value="Peptidase_Metallo"/>
</dbReference>
<dbReference type="GO" id="GO:0030198">
    <property type="term" value="P:extracellular matrix organization"/>
    <property type="evidence" value="ECO:0007669"/>
    <property type="project" value="TreeGrafter"/>
</dbReference>
<dbReference type="SUPFAM" id="SSF55486">
    <property type="entry name" value="Metalloproteases ('zincins'), catalytic domain"/>
    <property type="match status" value="1"/>
</dbReference>
<keyword evidence="8" id="KW-1185">Reference proteome</keyword>
<name>A0A4R6YN41_9GAMM</name>
<evidence type="ECO:0000256" key="2">
    <source>
        <dbReference type="ARBA" id="ARBA00022723"/>
    </source>
</evidence>
<dbReference type="GO" id="GO:0031012">
    <property type="term" value="C:extracellular matrix"/>
    <property type="evidence" value="ECO:0007669"/>
    <property type="project" value="InterPro"/>
</dbReference>
<dbReference type="GO" id="GO:0006508">
    <property type="term" value="P:proteolysis"/>
    <property type="evidence" value="ECO:0007669"/>
    <property type="project" value="UniProtKB-KW"/>
</dbReference>
<dbReference type="Gene3D" id="3.40.390.10">
    <property type="entry name" value="Collagenase (Catalytic Domain)"/>
    <property type="match status" value="1"/>
</dbReference>
<evidence type="ECO:0000259" key="6">
    <source>
        <dbReference type="SMART" id="SM00235"/>
    </source>
</evidence>
<feature type="signal peptide" evidence="5">
    <location>
        <begin position="1"/>
        <end position="20"/>
    </location>
</feature>
<evidence type="ECO:0000256" key="1">
    <source>
        <dbReference type="ARBA" id="ARBA00022670"/>
    </source>
</evidence>
<evidence type="ECO:0000313" key="7">
    <source>
        <dbReference type="EMBL" id="TDR38974.1"/>
    </source>
</evidence>
<reference evidence="7 8" key="1">
    <citation type="submission" date="2019-03" db="EMBL/GenBank/DDBJ databases">
        <title>Genomic Encyclopedia of Type Strains, Phase IV (KMG-IV): sequencing the most valuable type-strain genomes for metagenomic binning, comparative biology and taxonomic classification.</title>
        <authorList>
            <person name="Goeker M."/>
        </authorList>
    </citation>
    <scope>NUCLEOTIDE SEQUENCE [LARGE SCALE GENOMIC DNA]</scope>
    <source>
        <strain evidence="7 8">DSM 21667</strain>
    </source>
</reference>
<dbReference type="InterPro" id="IPR001818">
    <property type="entry name" value="Pept_M10_metallopeptidase"/>
</dbReference>
<dbReference type="Proteomes" id="UP000295293">
    <property type="component" value="Unassembled WGS sequence"/>
</dbReference>
<feature type="domain" description="Peptidase metallopeptidase" evidence="6">
    <location>
        <begin position="137"/>
        <end position="307"/>
    </location>
</feature>
<dbReference type="EMBL" id="SNZH01000018">
    <property type="protein sequence ID" value="TDR38974.1"/>
    <property type="molecule type" value="Genomic_DNA"/>
</dbReference>
<evidence type="ECO:0000256" key="3">
    <source>
        <dbReference type="ARBA" id="ARBA00022801"/>
    </source>
</evidence>
<dbReference type="PRINTS" id="PR00138">
    <property type="entry name" value="MATRIXIN"/>
</dbReference>
<evidence type="ECO:0000256" key="5">
    <source>
        <dbReference type="SAM" id="SignalP"/>
    </source>
</evidence>
<dbReference type="PANTHER" id="PTHR10201:SF272">
    <property type="entry name" value="METALLOENDOPROTEINASE 5-MMP"/>
    <property type="match status" value="1"/>
</dbReference>
<dbReference type="RefSeq" id="WP_133821186.1">
    <property type="nucleotide sequence ID" value="NZ_SNZH01000018.1"/>
</dbReference>
<dbReference type="InterPro" id="IPR024079">
    <property type="entry name" value="MetalloPept_cat_dom_sf"/>
</dbReference>
<dbReference type="GO" id="GO:0030574">
    <property type="term" value="P:collagen catabolic process"/>
    <property type="evidence" value="ECO:0007669"/>
    <property type="project" value="TreeGrafter"/>
</dbReference>
<evidence type="ECO:0000313" key="8">
    <source>
        <dbReference type="Proteomes" id="UP000295293"/>
    </source>
</evidence>
<keyword evidence="2" id="KW-0479">Metal-binding</keyword>
<dbReference type="AlphaFoldDB" id="A0A4R6YN41"/>
<dbReference type="SMART" id="SM00235">
    <property type="entry name" value="ZnMc"/>
    <property type="match status" value="1"/>
</dbReference>
<dbReference type="GO" id="GO:0004222">
    <property type="term" value="F:metalloendopeptidase activity"/>
    <property type="evidence" value="ECO:0007669"/>
    <property type="project" value="InterPro"/>
</dbReference>
<dbReference type="PANTHER" id="PTHR10201">
    <property type="entry name" value="MATRIX METALLOPROTEINASE"/>
    <property type="match status" value="1"/>
</dbReference>
<feature type="chain" id="PRO_5020217430" evidence="5">
    <location>
        <begin position="21"/>
        <end position="404"/>
    </location>
</feature>
<dbReference type="InterPro" id="IPR021190">
    <property type="entry name" value="Pept_M10A"/>
</dbReference>
<dbReference type="OrthoDB" id="733404at2"/>
<dbReference type="GO" id="GO:0008270">
    <property type="term" value="F:zinc ion binding"/>
    <property type="evidence" value="ECO:0007669"/>
    <property type="project" value="InterPro"/>
</dbReference>
<comment type="caution">
    <text evidence="7">The sequence shown here is derived from an EMBL/GenBank/DDBJ whole genome shotgun (WGS) entry which is preliminary data.</text>
</comment>
<keyword evidence="3" id="KW-0378">Hydrolase</keyword>
<proteinExistence type="predicted"/>
<keyword evidence="4" id="KW-0862">Zinc</keyword>
<keyword evidence="5" id="KW-0732">Signal</keyword>
<protein>
    <submittedName>
        <fullName evidence="7">Matrixin</fullName>
    </submittedName>
</protein>
<organism evidence="7 8">
    <name type="scientific">Tahibacter aquaticus</name>
    <dbReference type="NCBI Taxonomy" id="520092"/>
    <lineage>
        <taxon>Bacteria</taxon>
        <taxon>Pseudomonadati</taxon>
        <taxon>Pseudomonadota</taxon>
        <taxon>Gammaproteobacteria</taxon>
        <taxon>Lysobacterales</taxon>
        <taxon>Rhodanobacteraceae</taxon>
        <taxon>Tahibacter</taxon>
    </lineage>
</organism>
<gene>
    <name evidence="7" type="ORF">DFR29_118117</name>
</gene>
<keyword evidence="1" id="KW-0645">Protease</keyword>
<accession>A0A4R6YN41</accession>